<protein>
    <submittedName>
        <fullName evidence="2">Uncharacterized protein</fullName>
    </submittedName>
</protein>
<evidence type="ECO:0000313" key="2">
    <source>
        <dbReference type="EMBL" id="OGH93374.1"/>
    </source>
</evidence>
<reference evidence="2 3" key="1">
    <citation type="journal article" date="2016" name="Nat. Commun.">
        <title>Thousands of microbial genomes shed light on interconnected biogeochemical processes in an aquifer system.</title>
        <authorList>
            <person name="Anantharaman K."/>
            <person name="Brown C.T."/>
            <person name="Hug L.A."/>
            <person name="Sharon I."/>
            <person name="Castelle C.J."/>
            <person name="Probst A.J."/>
            <person name="Thomas B.C."/>
            <person name="Singh A."/>
            <person name="Wilkins M.J."/>
            <person name="Karaoz U."/>
            <person name="Brodie E.L."/>
            <person name="Williams K.H."/>
            <person name="Hubbard S.S."/>
            <person name="Banfield J.F."/>
        </authorList>
    </citation>
    <scope>NUCLEOTIDE SEQUENCE [LARGE SCALE GENOMIC DNA]</scope>
</reference>
<organism evidence="2 3">
    <name type="scientific">Candidatus Magasanikbacteria bacterium RIFOXYD1_FULL_40_23</name>
    <dbReference type="NCBI Taxonomy" id="1798705"/>
    <lineage>
        <taxon>Bacteria</taxon>
        <taxon>Candidatus Magasanikiibacteriota</taxon>
    </lineage>
</organism>
<name>A0A1F6PBP3_9BACT</name>
<dbReference type="Proteomes" id="UP000176634">
    <property type="component" value="Unassembled WGS sequence"/>
</dbReference>
<evidence type="ECO:0000256" key="1">
    <source>
        <dbReference type="SAM" id="SignalP"/>
    </source>
</evidence>
<comment type="caution">
    <text evidence="2">The sequence shown here is derived from an EMBL/GenBank/DDBJ whole genome shotgun (WGS) entry which is preliminary data.</text>
</comment>
<sequence>MFVKKVSHMQWKKNGLLTLASICLIGMMAQEVAAQSNEDPPADVVVETSVVPVDDDCAEGKPRTEIQVDAVTGVIHTVKNIDTACVEVINHTYNGKDEEAPAVSPAVTLDPFPVTVVETSRYRFGGGLFGSGFVLLQPRDDRDGYDESVEEMLTAGFVGTLNTRSWEWSANVGVGGCGKSEVAATAGAALLNKRSDHFGLGPTVNLSFCSNVDDPGEELVQLRAVDAGLRLAGNWEHFGMFADVVGAVSTEPMYVGRWTGFGLGVRLGIRTGWF</sequence>
<dbReference type="AlphaFoldDB" id="A0A1F6PBP3"/>
<evidence type="ECO:0000313" key="3">
    <source>
        <dbReference type="Proteomes" id="UP000176634"/>
    </source>
</evidence>
<proteinExistence type="predicted"/>
<dbReference type="EMBL" id="MFRA01000001">
    <property type="protein sequence ID" value="OGH93374.1"/>
    <property type="molecule type" value="Genomic_DNA"/>
</dbReference>
<gene>
    <name evidence="2" type="ORF">A2563_02070</name>
</gene>
<keyword evidence="1" id="KW-0732">Signal</keyword>
<feature type="signal peptide" evidence="1">
    <location>
        <begin position="1"/>
        <end position="33"/>
    </location>
</feature>
<feature type="chain" id="PRO_5009525975" evidence="1">
    <location>
        <begin position="34"/>
        <end position="274"/>
    </location>
</feature>
<accession>A0A1F6PBP3</accession>